<dbReference type="FunFam" id="3.40.50.2300:FF:000018">
    <property type="entry name" value="DNA-binding transcriptional regulator NtrC"/>
    <property type="match status" value="1"/>
</dbReference>
<reference evidence="11 12" key="1">
    <citation type="submission" date="2019-06" db="EMBL/GenBank/DDBJ databases">
        <title>Pseudomonas bimorpha sp. nov. isolated from bovine raw milk and skim milk concentrate.</title>
        <authorList>
            <person name="Hofmann K."/>
            <person name="Huptas C."/>
            <person name="Doll E."/>
            <person name="Scherer S."/>
            <person name="Wenning M."/>
        </authorList>
    </citation>
    <scope>NUCLEOTIDE SEQUENCE [LARGE SCALE GENOMIC DNA]</scope>
    <source>
        <strain evidence="11 12">DSM 108990</strain>
    </source>
</reference>
<dbReference type="PROSITE" id="PS00675">
    <property type="entry name" value="SIGMA54_INTERACT_1"/>
    <property type="match status" value="1"/>
</dbReference>
<dbReference type="PANTHER" id="PTHR32071">
    <property type="entry name" value="TRANSCRIPTIONAL REGULATORY PROTEIN"/>
    <property type="match status" value="1"/>
</dbReference>
<dbReference type="SUPFAM" id="SSF52172">
    <property type="entry name" value="CheY-like"/>
    <property type="match status" value="1"/>
</dbReference>
<evidence type="ECO:0000313" key="11">
    <source>
        <dbReference type="EMBL" id="TWR99986.1"/>
    </source>
</evidence>
<dbReference type="Gene3D" id="1.10.8.60">
    <property type="match status" value="1"/>
</dbReference>
<dbReference type="PROSITE" id="PS50045">
    <property type="entry name" value="SIGMA54_INTERACT_4"/>
    <property type="match status" value="1"/>
</dbReference>
<dbReference type="InterPro" id="IPR025662">
    <property type="entry name" value="Sigma_54_int_dom_ATP-bd_1"/>
</dbReference>
<dbReference type="Pfam" id="PF02954">
    <property type="entry name" value="HTH_8"/>
    <property type="match status" value="1"/>
</dbReference>
<keyword evidence="3" id="KW-0067">ATP-binding</keyword>
<dbReference type="InterPro" id="IPR001789">
    <property type="entry name" value="Sig_transdc_resp-reg_receiver"/>
</dbReference>
<dbReference type="FunFam" id="3.40.50.300:FF:000006">
    <property type="entry name" value="DNA-binding transcriptional regulator NtrC"/>
    <property type="match status" value="1"/>
</dbReference>
<dbReference type="Pfam" id="PF25601">
    <property type="entry name" value="AAA_lid_14"/>
    <property type="match status" value="1"/>
</dbReference>
<evidence type="ECO:0000256" key="6">
    <source>
        <dbReference type="ARBA" id="ARBA00023125"/>
    </source>
</evidence>
<dbReference type="SMART" id="SM00382">
    <property type="entry name" value="AAA"/>
    <property type="match status" value="1"/>
</dbReference>
<keyword evidence="7" id="KW-0804">Transcription</keyword>
<dbReference type="InterPro" id="IPR058031">
    <property type="entry name" value="AAA_lid_NorR"/>
</dbReference>
<feature type="domain" description="Sigma-54 factor interaction" evidence="9">
    <location>
        <begin position="143"/>
        <end position="372"/>
    </location>
</feature>
<dbReference type="OrthoDB" id="9804019at2"/>
<sequence>MSHKVLVVDDEPKLCDLLSSVLSQNAIEVFTAGNGLQALTLLEQESIDLVISDWRMPGMDGPQLLAEIKLRYPHIPVIVMTAYSTVKNAVQSMRNGAYDYIAKPFDIDELDITVSKALQFRDILRDNARLRAELDEHQHIDSLIGDSPSFRRVLQAIDSVRDSNATILLTGESGTGKEMVARAIHKHGSRADQPFVAVNCAAIPEGLLESEMFGHRKGAFTGAVADRIGRFLQADKGTLFLDEIGDMPLTLQAKILRALQERVIEPVGETRERKVDVRVIAATHKNLLEAVAKKEFREDLYYRLNVFPIPLPALRERVEDITPLARHFAHSLGATAGKRITDFSPTALQAMMHYHWPGNIRELQNCVERATIVATSSTIEDSDLPPYLFSEQMDQADKPFTRLGDVPPDLEAALAEVERAYILAALQQTQGVQAAAAQLIGISERSLWYRLKKLDIHVDKIARMGPNNIPSYE</sequence>
<evidence type="ECO:0000256" key="2">
    <source>
        <dbReference type="ARBA" id="ARBA00022741"/>
    </source>
</evidence>
<dbReference type="InterPro" id="IPR003593">
    <property type="entry name" value="AAA+_ATPase"/>
</dbReference>
<dbReference type="Gene3D" id="3.40.50.300">
    <property type="entry name" value="P-loop containing nucleotide triphosphate hydrolases"/>
    <property type="match status" value="1"/>
</dbReference>
<dbReference type="GO" id="GO:0000160">
    <property type="term" value="P:phosphorelay signal transduction system"/>
    <property type="evidence" value="ECO:0007669"/>
    <property type="project" value="UniProtKB-KW"/>
</dbReference>
<accession>A0A5C5Q2Q6</accession>
<dbReference type="InterPro" id="IPR025943">
    <property type="entry name" value="Sigma_54_int_dom_ATP-bd_2"/>
</dbReference>
<dbReference type="Pfam" id="PF00072">
    <property type="entry name" value="Response_reg"/>
    <property type="match status" value="1"/>
</dbReference>
<evidence type="ECO:0000256" key="5">
    <source>
        <dbReference type="ARBA" id="ARBA00023015"/>
    </source>
</evidence>
<dbReference type="AlphaFoldDB" id="A0A5C5Q2Q6"/>
<evidence type="ECO:0000256" key="8">
    <source>
        <dbReference type="PROSITE-ProRule" id="PRU00169"/>
    </source>
</evidence>
<keyword evidence="5" id="KW-0805">Transcription regulation</keyword>
<feature type="modified residue" description="4-aspartylphosphate" evidence="8">
    <location>
        <position position="53"/>
    </location>
</feature>
<dbReference type="RefSeq" id="WP_146424995.1">
    <property type="nucleotide sequence ID" value="NZ_CP142033.1"/>
</dbReference>
<evidence type="ECO:0000256" key="4">
    <source>
        <dbReference type="ARBA" id="ARBA00023012"/>
    </source>
</evidence>
<keyword evidence="2" id="KW-0547">Nucleotide-binding</keyword>
<dbReference type="Gene3D" id="3.40.50.2300">
    <property type="match status" value="1"/>
</dbReference>
<dbReference type="GO" id="GO:0043565">
    <property type="term" value="F:sequence-specific DNA binding"/>
    <property type="evidence" value="ECO:0007669"/>
    <property type="project" value="InterPro"/>
</dbReference>
<dbReference type="PROSITE" id="PS00676">
    <property type="entry name" value="SIGMA54_INTERACT_2"/>
    <property type="match status" value="1"/>
</dbReference>
<evidence type="ECO:0000313" key="12">
    <source>
        <dbReference type="Proteomes" id="UP000317901"/>
    </source>
</evidence>
<evidence type="ECO:0000256" key="1">
    <source>
        <dbReference type="ARBA" id="ARBA00022553"/>
    </source>
</evidence>
<organism evidence="11 12">
    <name type="scientific">Pseudomonas saxonica</name>
    <dbReference type="NCBI Taxonomy" id="2600598"/>
    <lineage>
        <taxon>Bacteria</taxon>
        <taxon>Pseudomonadati</taxon>
        <taxon>Pseudomonadota</taxon>
        <taxon>Gammaproteobacteria</taxon>
        <taxon>Pseudomonadales</taxon>
        <taxon>Pseudomonadaceae</taxon>
        <taxon>Pseudomonas</taxon>
    </lineage>
</organism>
<dbReference type="InterPro" id="IPR009057">
    <property type="entry name" value="Homeodomain-like_sf"/>
</dbReference>
<dbReference type="PROSITE" id="PS50110">
    <property type="entry name" value="RESPONSE_REGULATORY"/>
    <property type="match status" value="1"/>
</dbReference>
<proteinExistence type="predicted"/>
<dbReference type="SUPFAM" id="SSF52540">
    <property type="entry name" value="P-loop containing nucleoside triphosphate hydrolases"/>
    <property type="match status" value="1"/>
</dbReference>
<name>A0A5C5Q2Q6_9PSED</name>
<keyword evidence="1 8" id="KW-0597">Phosphoprotein</keyword>
<evidence type="ECO:0000256" key="3">
    <source>
        <dbReference type="ARBA" id="ARBA00022840"/>
    </source>
</evidence>
<protein>
    <submittedName>
        <fullName evidence="11">Sigma-54-dependent Fis family transcriptional regulator</fullName>
    </submittedName>
</protein>
<dbReference type="InterPro" id="IPR002197">
    <property type="entry name" value="HTH_Fis"/>
</dbReference>
<dbReference type="EMBL" id="VFIP01000004">
    <property type="protein sequence ID" value="TWR99986.1"/>
    <property type="molecule type" value="Genomic_DNA"/>
</dbReference>
<evidence type="ECO:0000259" key="9">
    <source>
        <dbReference type="PROSITE" id="PS50045"/>
    </source>
</evidence>
<keyword evidence="4" id="KW-0902">Two-component regulatory system</keyword>
<dbReference type="SMART" id="SM00448">
    <property type="entry name" value="REC"/>
    <property type="match status" value="1"/>
</dbReference>
<dbReference type="PROSITE" id="PS00688">
    <property type="entry name" value="SIGMA54_INTERACT_3"/>
    <property type="match status" value="1"/>
</dbReference>
<dbReference type="InterPro" id="IPR011006">
    <property type="entry name" value="CheY-like_superfamily"/>
</dbReference>
<dbReference type="Pfam" id="PF00158">
    <property type="entry name" value="Sigma54_activat"/>
    <property type="match status" value="1"/>
</dbReference>
<dbReference type="Proteomes" id="UP000317901">
    <property type="component" value="Unassembled WGS sequence"/>
</dbReference>
<dbReference type="Gene3D" id="1.10.10.60">
    <property type="entry name" value="Homeodomain-like"/>
    <property type="match status" value="1"/>
</dbReference>
<dbReference type="InterPro" id="IPR002078">
    <property type="entry name" value="Sigma_54_int"/>
</dbReference>
<dbReference type="SUPFAM" id="SSF46689">
    <property type="entry name" value="Homeodomain-like"/>
    <property type="match status" value="1"/>
</dbReference>
<keyword evidence="6" id="KW-0238">DNA-binding</keyword>
<dbReference type="InterPro" id="IPR025944">
    <property type="entry name" value="Sigma_54_int_dom_CS"/>
</dbReference>
<dbReference type="PRINTS" id="PR01590">
    <property type="entry name" value="HTHFIS"/>
</dbReference>
<dbReference type="PANTHER" id="PTHR32071:SF122">
    <property type="entry name" value="SIGMA FACTOR"/>
    <property type="match status" value="1"/>
</dbReference>
<evidence type="ECO:0000259" key="10">
    <source>
        <dbReference type="PROSITE" id="PS50110"/>
    </source>
</evidence>
<dbReference type="InterPro" id="IPR027417">
    <property type="entry name" value="P-loop_NTPase"/>
</dbReference>
<gene>
    <name evidence="11" type="ORF">FJD37_03235</name>
</gene>
<evidence type="ECO:0000256" key="7">
    <source>
        <dbReference type="ARBA" id="ARBA00023163"/>
    </source>
</evidence>
<dbReference type="GO" id="GO:0006355">
    <property type="term" value="P:regulation of DNA-templated transcription"/>
    <property type="evidence" value="ECO:0007669"/>
    <property type="project" value="InterPro"/>
</dbReference>
<dbReference type="CDD" id="cd00009">
    <property type="entry name" value="AAA"/>
    <property type="match status" value="1"/>
</dbReference>
<dbReference type="GO" id="GO:0005524">
    <property type="term" value="F:ATP binding"/>
    <property type="evidence" value="ECO:0007669"/>
    <property type="project" value="UniProtKB-KW"/>
</dbReference>
<feature type="domain" description="Response regulatory" evidence="10">
    <location>
        <begin position="4"/>
        <end position="118"/>
    </location>
</feature>
<comment type="caution">
    <text evidence="11">The sequence shown here is derived from an EMBL/GenBank/DDBJ whole genome shotgun (WGS) entry which is preliminary data.</text>
</comment>